<dbReference type="AlphaFoldDB" id="A0A0B7KKD2"/>
<sequence length="270" mass="29626">MTRSLSSSPELARRKKKDIRSTSILSPAQLTHKRAKDREAQRAIRARTKEHIERLERELAELTSKQSRDQTIQDLLRRNKALEKELIQLREFVTVPMTSSRYSAPCLTPQPVSLSNETSTSTVHDGSLGAGNDASPSLRGPPSPSAYESLPVSRQQHVLLTDNCESLANTISSTIPSNVAGYLPISVPNLTLPPHNTSSSSLDVVPDKGVTKIEYNEVGHHGTMPEELRLPDALSSASVILRCIPASLILTPVPVYDRLQAMKPCILNNL</sequence>
<evidence type="ECO:0000313" key="2">
    <source>
        <dbReference type="EMBL" id="CEO58093.1"/>
    </source>
</evidence>
<feature type="region of interest" description="Disordered" evidence="1">
    <location>
        <begin position="1"/>
        <end position="41"/>
    </location>
</feature>
<feature type="region of interest" description="Disordered" evidence="1">
    <location>
        <begin position="108"/>
        <end position="152"/>
    </location>
</feature>
<evidence type="ECO:0000256" key="1">
    <source>
        <dbReference type="SAM" id="MobiDB-lite"/>
    </source>
</evidence>
<dbReference type="EMBL" id="CDPU01000314">
    <property type="protein sequence ID" value="CEO58093.1"/>
    <property type="molecule type" value="Genomic_DNA"/>
</dbReference>
<proteinExistence type="predicted"/>
<name>A0A0B7KKD2_BIOOC</name>
<dbReference type="GO" id="GO:0003700">
    <property type="term" value="F:DNA-binding transcription factor activity"/>
    <property type="evidence" value="ECO:0007669"/>
    <property type="project" value="InterPro"/>
</dbReference>
<organism evidence="2">
    <name type="scientific">Bionectria ochroleuca</name>
    <name type="common">Gliocladium roseum</name>
    <dbReference type="NCBI Taxonomy" id="29856"/>
    <lineage>
        <taxon>Eukaryota</taxon>
        <taxon>Fungi</taxon>
        <taxon>Dikarya</taxon>
        <taxon>Ascomycota</taxon>
        <taxon>Pezizomycotina</taxon>
        <taxon>Sordariomycetes</taxon>
        <taxon>Hypocreomycetidae</taxon>
        <taxon>Hypocreales</taxon>
        <taxon>Bionectriaceae</taxon>
        <taxon>Clonostachys</taxon>
    </lineage>
</organism>
<reference evidence="2" key="1">
    <citation type="submission" date="2015-01" db="EMBL/GenBank/DDBJ databases">
        <authorList>
            <person name="Durling Mikael"/>
        </authorList>
    </citation>
    <scope>NUCLEOTIDE SEQUENCE</scope>
</reference>
<evidence type="ECO:0008006" key="3">
    <source>
        <dbReference type="Google" id="ProtNLM"/>
    </source>
</evidence>
<accession>A0A0B7KKD2</accession>
<dbReference type="Gene3D" id="1.20.5.170">
    <property type="match status" value="1"/>
</dbReference>
<dbReference type="SUPFAM" id="SSF57959">
    <property type="entry name" value="Leucine zipper domain"/>
    <property type="match status" value="1"/>
</dbReference>
<protein>
    <recommendedName>
        <fullName evidence="3">BZIP domain-containing protein</fullName>
    </recommendedName>
</protein>
<dbReference type="CDD" id="cd14688">
    <property type="entry name" value="bZIP_YAP"/>
    <property type="match status" value="1"/>
</dbReference>
<gene>
    <name evidence="2" type="ORF">BN869_000014151_1</name>
</gene>
<feature type="compositionally biased region" description="Polar residues" evidence="1">
    <location>
        <begin position="110"/>
        <end position="124"/>
    </location>
</feature>
<dbReference type="InterPro" id="IPR046347">
    <property type="entry name" value="bZIP_sf"/>
</dbReference>